<feature type="compositionally biased region" description="Polar residues" evidence="1">
    <location>
        <begin position="257"/>
        <end position="283"/>
    </location>
</feature>
<evidence type="ECO:0008006" key="4">
    <source>
        <dbReference type="Google" id="ProtNLM"/>
    </source>
</evidence>
<organism evidence="2 3">
    <name type="scientific">Streptomyces africanus</name>
    <dbReference type="NCBI Taxonomy" id="231024"/>
    <lineage>
        <taxon>Bacteria</taxon>
        <taxon>Bacillati</taxon>
        <taxon>Actinomycetota</taxon>
        <taxon>Actinomycetes</taxon>
        <taxon>Kitasatosporales</taxon>
        <taxon>Streptomycetaceae</taxon>
        <taxon>Streptomyces</taxon>
    </lineage>
</organism>
<feature type="compositionally biased region" description="Polar residues" evidence="1">
    <location>
        <begin position="182"/>
        <end position="198"/>
    </location>
</feature>
<comment type="caution">
    <text evidence="2">The sequence shown here is derived from an EMBL/GenBank/DDBJ whole genome shotgun (WGS) entry which is preliminary data.</text>
</comment>
<feature type="region of interest" description="Disordered" evidence="1">
    <location>
        <begin position="350"/>
        <end position="381"/>
    </location>
</feature>
<gene>
    <name evidence="2" type="ORF">QF034_003073</name>
</gene>
<feature type="compositionally biased region" description="Low complexity" evidence="1">
    <location>
        <begin position="295"/>
        <end position="329"/>
    </location>
</feature>
<evidence type="ECO:0000256" key="1">
    <source>
        <dbReference type="SAM" id="MobiDB-lite"/>
    </source>
</evidence>
<feature type="compositionally biased region" description="Low complexity" evidence="1">
    <location>
        <begin position="68"/>
        <end position="102"/>
    </location>
</feature>
<reference evidence="2 3" key="1">
    <citation type="submission" date="2023-07" db="EMBL/GenBank/DDBJ databases">
        <title>Comparative genomics of wheat-associated soil bacteria to identify genetic determinants of phenazine resistance.</title>
        <authorList>
            <person name="Mouncey N."/>
        </authorList>
    </citation>
    <scope>NUCLEOTIDE SEQUENCE [LARGE SCALE GENOMIC DNA]</scope>
    <source>
        <strain evidence="2 3">B3I12</strain>
    </source>
</reference>
<protein>
    <recommendedName>
        <fullName evidence="4">Skin secretory protein xP2-like</fullName>
    </recommendedName>
</protein>
<name>A0ABU0QR05_9ACTN</name>
<evidence type="ECO:0000313" key="3">
    <source>
        <dbReference type="Proteomes" id="UP001232755"/>
    </source>
</evidence>
<dbReference type="Proteomes" id="UP001232755">
    <property type="component" value="Unassembled WGS sequence"/>
</dbReference>
<proteinExistence type="predicted"/>
<evidence type="ECO:0000313" key="2">
    <source>
        <dbReference type="EMBL" id="MDQ0748842.1"/>
    </source>
</evidence>
<feature type="compositionally biased region" description="Low complexity" evidence="1">
    <location>
        <begin position="37"/>
        <end position="58"/>
    </location>
</feature>
<sequence>MAPEAPAAREGLSAPVAPEAPADSRCAPAPDGPGPPKDLSAPEAPEAPPESTCASAPEDPAVPEDLLGPEAPEAPAEPKGGAAASAAPAEPTGAAAPSAPKGPAGPGPTAPALTPASPAPAGPGTRTCPSPSGVVSTRPPGPPAGASRRADSPIRSSAPGAKRTARSPTRVPSSVVPFVESRSATETRPSALTVTAQCSRETSGSSSGTSASAERPMRISPPCRMWTPPASGPAITWSWAGASSSSGCGSGSPGAPTDSTAPSVSGGSPSVQRWASSRCSPAYSTGVPEPSPPRTTWASPEATAASAVPAGAVTSTSQRAARSRAGAARPCGSTTVSRICIAVSGPFCPGAESPHPAPARRPVLHASSHLPLTPRPSLRKK</sequence>
<feature type="compositionally biased region" description="Low complexity" evidence="1">
    <location>
        <begin position="237"/>
        <end position="247"/>
    </location>
</feature>
<feature type="region of interest" description="Disordered" evidence="1">
    <location>
        <begin position="1"/>
        <end position="333"/>
    </location>
</feature>
<dbReference type="EMBL" id="JAUSYP010000001">
    <property type="protein sequence ID" value="MDQ0748842.1"/>
    <property type="molecule type" value="Genomic_DNA"/>
</dbReference>
<feature type="compositionally biased region" description="Low complexity" evidence="1">
    <location>
        <begin position="199"/>
        <end position="214"/>
    </location>
</feature>
<keyword evidence="3" id="KW-1185">Reference proteome</keyword>
<accession>A0ABU0QR05</accession>